<evidence type="ECO:0000313" key="3">
    <source>
        <dbReference type="Proteomes" id="UP000188929"/>
    </source>
</evidence>
<comment type="caution">
    <text evidence="2">The sequence shown here is derived from an EMBL/GenBank/DDBJ whole genome shotgun (WGS) entry which is preliminary data.</text>
</comment>
<organism evidence="2 3">
    <name type="scientific">Pseudofrankia asymbiotica</name>
    <dbReference type="NCBI Taxonomy" id="1834516"/>
    <lineage>
        <taxon>Bacteria</taxon>
        <taxon>Bacillati</taxon>
        <taxon>Actinomycetota</taxon>
        <taxon>Actinomycetes</taxon>
        <taxon>Frankiales</taxon>
        <taxon>Frankiaceae</taxon>
        <taxon>Pseudofrankia</taxon>
    </lineage>
</organism>
<evidence type="ECO:0000256" key="1">
    <source>
        <dbReference type="SAM" id="MobiDB-lite"/>
    </source>
</evidence>
<dbReference type="STRING" id="1834516.BL253_26995"/>
<dbReference type="AlphaFoldDB" id="A0A1V2I4B2"/>
<feature type="compositionally biased region" description="Basic and acidic residues" evidence="1">
    <location>
        <begin position="268"/>
        <end position="277"/>
    </location>
</feature>
<proteinExistence type="predicted"/>
<feature type="compositionally biased region" description="Low complexity" evidence="1">
    <location>
        <begin position="199"/>
        <end position="209"/>
    </location>
</feature>
<dbReference type="EMBL" id="MOMC01000058">
    <property type="protein sequence ID" value="ONH25656.1"/>
    <property type="molecule type" value="Genomic_DNA"/>
</dbReference>
<dbReference type="Proteomes" id="UP000188929">
    <property type="component" value="Unassembled WGS sequence"/>
</dbReference>
<keyword evidence="3" id="KW-1185">Reference proteome</keyword>
<feature type="compositionally biased region" description="Low complexity" evidence="1">
    <location>
        <begin position="158"/>
        <end position="181"/>
    </location>
</feature>
<gene>
    <name evidence="2" type="ORF">BL253_26995</name>
</gene>
<feature type="compositionally biased region" description="Low complexity" evidence="1">
    <location>
        <begin position="219"/>
        <end position="230"/>
    </location>
</feature>
<reference evidence="3" key="1">
    <citation type="submission" date="2016-10" db="EMBL/GenBank/DDBJ databases">
        <title>Frankia sp. NRRL B-16386 Genome sequencing.</title>
        <authorList>
            <person name="Ghodhbane-Gtari F."/>
            <person name="Swanson E."/>
            <person name="Gueddou A."/>
            <person name="Hezbri K."/>
            <person name="Ktari K."/>
            <person name="Nouioui I."/>
            <person name="Morris K."/>
            <person name="Simpson S."/>
            <person name="Abebe-Akele F."/>
            <person name="Thomas K."/>
            <person name="Gtari M."/>
            <person name="Tisa L.S."/>
        </authorList>
    </citation>
    <scope>NUCLEOTIDE SEQUENCE [LARGE SCALE GENOMIC DNA]</scope>
    <source>
        <strain evidence="3">NRRL B-16386</strain>
    </source>
</reference>
<feature type="region of interest" description="Disordered" evidence="1">
    <location>
        <begin position="115"/>
        <end position="181"/>
    </location>
</feature>
<evidence type="ECO:0000313" key="2">
    <source>
        <dbReference type="EMBL" id="ONH25656.1"/>
    </source>
</evidence>
<accession>A0A1V2I4B2</accession>
<feature type="compositionally biased region" description="Pro residues" evidence="1">
    <location>
        <begin position="134"/>
        <end position="157"/>
    </location>
</feature>
<name>A0A1V2I4B2_9ACTN</name>
<protein>
    <submittedName>
        <fullName evidence="2">Uncharacterized protein</fullName>
    </submittedName>
</protein>
<sequence length="277" mass="27533">MPVAPPVMPEYPALPLLLSVIEMEVDVDRARLIAADEPGGDALPAVVVRMPAYVAGALAKVLDTWAIVCQAAGSDDTTEWVTAAHALLLAGREAADGIPYPELSDLRHSIPDTLTAFPATDDDAPGPGASVPAPAIPVPSAAVPPTPVPSAPVPAAPMPSASGPSASGPSSSGVPAEPPAVLARGDDHRVAARPLGQRAPAVAEPAAAGRRGDGRRVARVPAGARGAAAVTEPRSAAGSVEGRRVGGLTKPHTAGDGARSPATGTLVDGRRAGDECA</sequence>
<feature type="region of interest" description="Disordered" evidence="1">
    <location>
        <begin position="193"/>
        <end position="277"/>
    </location>
</feature>